<dbReference type="SUPFAM" id="SSF54236">
    <property type="entry name" value="Ubiquitin-like"/>
    <property type="match status" value="1"/>
</dbReference>
<protein>
    <submittedName>
        <fullName evidence="1">Uncharacterized protein</fullName>
    </submittedName>
</protein>
<organism evidence="1 2">
    <name type="scientific">Rhamnella rubrinervis</name>
    <dbReference type="NCBI Taxonomy" id="2594499"/>
    <lineage>
        <taxon>Eukaryota</taxon>
        <taxon>Viridiplantae</taxon>
        <taxon>Streptophyta</taxon>
        <taxon>Embryophyta</taxon>
        <taxon>Tracheophyta</taxon>
        <taxon>Spermatophyta</taxon>
        <taxon>Magnoliopsida</taxon>
        <taxon>eudicotyledons</taxon>
        <taxon>Gunneridae</taxon>
        <taxon>Pentapetalae</taxon>
        <taxon>rosids</taxon>
        <taxon>fabids</taxon>
        <taxon>Rosales</taxon>
        <taxon>Rhamnaceae</taxon>
        <taxon>rhamnoid group</taxon>
        <taxon>Rhamneae</taxon>
        <taxon>Rhamnella</taxon>
    </lineage>
</organism>
<reference evidence="1" key="1">
    <citation type="submission" date="2020-03" db="EMBL/GenBank/DDBJ databases">
        <title>A high-quality chromosome-level genome assembly of a woody plant with both climbing and erect habits, Rhamnella rubrinervis.</title>
        <authorList>
            <person name="Lu Z."/>
            <person name="Yang Y."/>
            <person name="Zhu X."/>
            <person name="Sun Y."/>
        </authorList>
    </citation>
    <scope>NUCLEOTIDE SEQUENCE</scope>
    <source>
        <strain evidence="1">BYM</strain>
        <tissue evidence="1">Leaf</tissue>
    </source>
</reference>
<evidence type="ECO:0000313" key="2">
    <source>
        <dbReference type="Proteomes" id="UP000796880"/>
    </source>
</evidence>
<dbReference type="CDD" id="cd17039">
    <property type="entry name" value="Ubl_ubiquitin_like"/>
    <property type="match status" value="1"/>
</dbReference>
<keyword evidence="2" id="KW-1185">Reference proteome</keyword>
<proteinExistence type="predicted"/>
<dbReference type="Proteomes" id="UP000796880">
    <property type="component" value="Unassembled WGS sequence"/>
</dbReference>
<evidence type="ECO:0000313" key="1">
    <source>
        <dbReference type="EMBL" id="KAF3441841.1"/>
    </source>
</evidence>
<dbReference type="InterPro" id="IPR029071">
    <property type="entry name" value="Ubiquitin-like_domsf"/>
</dbReference>
<dbReference type="EMBL" id="VOIH02000007">
    <property type="protein sequence ID" value="KAF3441841.1"/>
    <property type="molecule type" value="Genomic_DNA"/>
</dbReference>
<dbReference type="AlphaFoldDB" id="A0A8K0E7Z8"/>
<accession>A0A8K0E7Z8</accession>
<gene>
    <name evidence="1" type="ORF">FNV43_RR15756</name>
</gene>
<comment type="caution">
    <text evidence="1">The sequence shown here is derived from an EMBL/GenBank/DDBJ whole genome shotgun (WGS) entry which is preliminary data.</text>
</comment>
<sequence>MASPNVFKTLKKVFLSYSTAATDQEIADKIAKTLITAGLKPLQTTPSLLSNLNSRIHLVLSNPHLPLHSCLFFFNFLCRNQSLAQNPDRQAHVTPIYRLFEARAEVGIEMEVPGPASFLQVKQQIKEIANVEEDRQTLFYNQVRLEDEYLVHQFVYDEFAYDEYLVHQLASTHLHVDFSCMGWGD</sequence>
<dbReference type="OrthoDB" id="2012182at2759"/>
<name>A0A8K0E7Z8_9ROSA</name>